<proteinExistence type="predicted"/>
<feature type="transmembrane region" description="Helical" evidence="1">
    <location>
        <begin position="551"/>
        <end position="571"/>
    </location>
</feature>
<feature type="transmembrane region" description="Helical" evidence="1">
    <location>
        <begin position="387"/>
        <end position="404"/>
    </location>
</feature>
<name>A0A5C3K9Q6_COPMA</name>
<gene>
    <name evidence="2" type="ORF">FA15DRAFT_711509</name>
</gene>
<reference evidence="2 3" key="1">
    <citation type="journal article" date="2019" name="Nat. Ecol. Evol.">
        <title>Megaphylogeny resolves global patterns of mushroom evolution.</title>
        <authorList>
            <person name="Varga T."/>
            <person name="Krizsan K."/>
            <person name="Foldi C."/>
            <person name="Dima B."/>
            <person name="Sanchez-Garcia M."/>
            <person name="Sanchez-Ramirez S."/>
            <person name="Szollosi G.J."/>
            <person name="Szarkandi J.G."/>
            <person name="Papp V."/>
            <person name="Albert L."/>
            <person name="Andreopoulos W."/>
            <person name="Angelini C."/>
            <person name="Antonin V."/>
            <person name="Barry K.W."/>
            <person name="Bougher N.L."/>
            <person name="Buchanan P."/>
            <person name="Buyck B."/>
            <person name="Bense V."/>
            <person name="Catcheside P."/>
            <person name="Chovatia M."/>
            <person name="Cooper J."/>
            <person name="Damon W."/>
            <person name="Desjardin D."/>
            <person name="Finy P."/>
            <person name="Geml J."/>
            <person name="Haridas S."/>
            <person name="Hughes K."/>
            <person name="Justo A."/>
            <person name="Karasinski D."/>
            <person name="Kautmanova I."/>
            <person name="Kiss B."/>
            <person name="Kocsube S."/>
            <person name="Kotiranta H."/>
            <person name="LaButti K.M."/>
            <person name="Lechner B.E."/>
            <person name="Liimatainen K."/>
            <person name="Lipzen A."/>
            <person name="Lukacs Z."/>
            <person name="Mihaltcheva S."/>
            <person name="Morgado L.N."/>
            <person name="Niskanen T."/>
            <person name="Noordeloos M.E."/>
            <person name="Ohm R.A."/>
            <person name="Ortiz-Santana B."/>
            <person name="Ovrebo C."/>
            <person name="Racz N."/>
            <person name="Riley R."/>
            <person name="Savchenko A."/>
            <person name="Shiryaev A."/>
            <person name="Soop K."/>
            <person name="Spirin V."/>
            <person name="Szebenyi C."/>
            <person name="Tomsovsky M."/>
            <person name="Tulloss R.E."/>
            <person name="Uehling J."/>
            <person name="Grigoriev I.V."/>
            <person name="Vagvolgyi C."/>
            <person name="Papp T."/>
            <person name="Martin F.M."/>
            <person name="Miettinen O."/>
            <person name="Hibbett D.S."/>
            <person name="Nagy L.G."/>
        </authorList>
    </citation>
    <scope>NUCLEOTIDE SEQUENCE [LARGE SCALE GENOMIC DNA]</scope>
    <source>
        <strain evidence="2 3">CBS 121175</strain>
    </source>
</reference>
<keyword evidence="3" id="KW-1185">Reference proteome</keyword>
<protein>
    <submittedName>
        <fullName evidence="2">Uncharacterized protein</fullName>
    </submittedName>
</protein>
<feature type="transmembrane region" description="Helical" evidence="1">
    <location>
        <begin position="167"/>
        <end position="190"/>
    </location>
</feature>
<dbReference type="OrthoDB" id="3234297at2759"/>
<feature type="transmembrane region" description="Helical" evidence="1">
    <location>
        <begin position="481"/>
        <end position="501"/>
    </location>
</feature>
<feature type="transmembrane region" description="Helical" evidence="1">
    <location>
        <begin position="322"/>
        <end position="340"/>
    </location>
</feature>
<dbReference type="AlphaFoldDB" id="A0A5C3K9Q6"/>
<evidence type="ECO:0000313" key="3">
    <source>
        <dbReference type="Proteomes" id="UP000307440"/>
    </source>
</evidence>
<feature type="transmembrane region" description="Helical" evidence="1">
    <location>
        <begin position="210"/>
        <end position="241"/>
    </location>
</feature>
<sequence length="605" mass="68189">MSRGKKGSNRPLLEDHDIYDITFRWDFNAPKTAQHNALYKAAFCLDPPTDYCSSFGPCPNEDVTGLGSQISLFVTAIVFSIAMLYMPRQCRAMLYAHLTVTFSLMIAAAISISMSQLTYMDSIFVLVSLGSPASFYLWILSFMSFWRPEYFPLNLKGRGSRGSKIEVQILRTLSLASGAFALALALITFVNSNTIQFSQPWCKVELGGDLWFLLLWMVPLTLQLLATVLLFFVALLLCWLWTKRRGYNAPKYTVLVDSDKDKEHASLDAPEEPAIDLVTWTERVLMDQYRGIMTPTLATSIITVLQLIVIPTFTILPHPGTGLPENAATFLILAVGCFAGKPMDGYNGISKWTFYGVRLLALIVVAAWIVAAALIPYVPMIPTVPDMTVVFMVITVSCWCWWRFSRSSMNILLPLVFISLMGIAIVAAGLLSWYLGGRIMLLWLYWTDSFKFGFQFTAEELESRPLKQLPTDYLDTFMPSMVTYSIWIIMWCATSFWAYKIKISFSELGRKTFARAHILKFCTFIVTPNIVWVESTFRTRWSSPSLDLRQALSFGQLFSLIASVLTVLTLFEEALQVDQPTWAAIFFSRKIPGRPVSDASVSESP</sequence>
<feature type="transmembrane region" description="Helical" evidence="1">
    <location>
        <begin position="296"/>
        <end position="316"/>
    </location>
</feature>
<evidence type="ECO:0000313" key="2">
    <source>
        <dbReference type="EMBL" id="TFK16681.1"/>
    </source>
</evidence>
<accession>A0A5C3K9Q6</accession>
<dbReference type="Proteomes" id="UP000307440">
    <property type="component" value="Unassembled WGS sequence"/>
</dbReference>
<keyword evidence="1" id="KW-0472">Membrane</keyword>
<evidence type="ECO:0000256" key="1">
    <source>
        <dbReference type="SAM" id="Phobius"/>
    </source>
</evidence>
<dbReference type="EMBL" id="ML210672">
    <property type="protein sequence ID" value="TFK16681.1"/>
    <property type="molecule type" value="Genomic_DNA"/>
</dbReference>
<keyword evidence="1" id="KW-0812">Transmembrane</keyword>
<feature type="transmembrane region" description="Helical" evidence="1">
    <location>
        <begin position="352"/>
        <end position="375"/>
    </location>
</feature>
<feature type="transmembrane region" description="Helical" evidence="1">
    <location>
        <begin position="411"/>
        <end position="435"/>
    </location>
</feature>
<organism evidence="2 3">
    <name type="scientific">Coprinopsis marcescibilis</name>
    <name type="common">Agaric fungus</name>
    <name type="synonym">Psathyrella marcescibilis</name>
    <dbReference type="NCBI Taxonomy" id="230819"/>
    <lineage>
        <taxon>Eukaryota</taxon>
        <taxon>Fungi</taxon>
        <taxon>Dikarya</taxon>
        <taxon>Basidiomycota</taxon>
        <taxon>Agaricomycotina</taxon>
        <taxon>Agaricomycetes</taxon>
        <taxon>Agaricomycetidae</taxon>
        <taxon>Agaricales</taxon>
        <taxon>Agaricineae</taxon>
        <taxon>Psathyrellaceae</taxon>
        <taxon>Coprinopsis</taxon>
    </lineage>
</organism>
<feature type="transmembrane region" description="Helical" evidence="1">
    <location>
        <begin position="94"/>
        <end position="117"/>
    </location>
</feature>
<keyword evidence="1" id="KW-1133">Transmembrane helix</keyword>
<feature type="transmembrane region" description="Helical" evidence="1">
    <location>
        <begin position="70"/>
        <end position="87"/>
    </location>
</feature>
<feature type="transmembrane region" description="Helical" evidence="1">
    <location>
        <begin position="513"/>
        <end position="531"/>
    </location>
</feature>
<feature type="transmembrane region" description="Helical" evidence="1">
    <location>
        <begin position="123"/>
        <end position="146"/>
    </location>
</feature>